<comment type="caution">
    <text evidence="1">The sequence shown here is derived from an EMBL/GenBank/DDBJ whole genome shotgun (WGS) entry which is preliminary data.</text>
</comment>
<dbReference type="EMBL" id="PKSM01000417">
    <property type="protein sequence ID" value="POV95436.1"/>
    <property type="molecule type" value="Genomic_DNA"/>
</dbReference>
<accession>A0A2S4UE22</accession>
<dbReference type="Proteomes" id="UP000238274">
    <property type="component" value="Unassembled WGS sequence"/>
</dbReference>
<dbReference type="VEuPathDB" id="FungiDB:PSTT_13289"/>
<reference evidence="2" key="2">
    <citation type="journal article" date="2018" name="BMC Genomics">
        <title>Genomic insights into host adaptation between the wheat stripe rust pathogen (Puccinia striiformis f. sp. tritici) and the barley stripe rust pathogen (Puccinia striiformis f. sp. hordei).</title>
        <authorList>
            <person name="Xia C."/>
            <person name="Wang M."/>
            <person name="Yin C."/>
            <person name="Cornejo O.E."/>
            <person name="Hulbert S.H."/>
            <person name="Chen X."/>
        </authorList>
    </citation>
    <scope>NUCLEOTIDE SEQUENCE [LARGE SCALE GENOMIC DNA]</scope>
    <source>
        <strain evidence="2">93TX-2</strain>
    </source>
</reference>
<evidence type="ECO:0000313" key="2">
    <source>
        <dbReference type="Proteomes" id="UP000238274"/>
    </source>
</evidence>
<dbReference type="AlphaFoldDB" id="A0A2S4UE22"/>
<protein>
    <submittedName>
        <fullName evidence="1">Uncharacterized protein</fullName>
    </submittedName>
</protein>
<gene>
    <name evidence="1" type="ORF">PSHT_15653</name>
</gene>
<organism evidence="1 2">
    <name type="scientific">Puccinia striiformis</name>
    <dbReference type="NCBI Taxonomy" id="27350"/>
    <lineage>
        <taxon>Eukaryota</taxon>
        <taxon>Fungi</taxon>
        <taxon>Dikarya</taxon>
        <taxon>Basidiomycota</taxon>
        <taxon>Pucciniomycotina</taxon>
        <taxon>Pucciniomycetes</taxon>
        <taxon>Pucciniales</taxon>
        <taxon>Pucciniaceae</taxon>
        <taxon>Puccinia</taxon>
    </lineage>
</organism>
<name>A0A2S4UE22_9BASI</name>
<evidence type="ECO:0000313" key="1">
    <source>
        <dbReference type="EMBL" id="POV95436.1"/>
    </source>
</evidence>
<proteinExistence type="predicted"/>
<keyword evidence="2" id="KW-1185">Reference proteome</keyword>
<sequence>MKFRPVLIFINLILPRGSFNPHLDHLLCVLLDRLASRNDLTSNIKSHGLSATFTQDRGSQPPLIYHSSLLSSFSQNDPIESVVPISSDYLILLALSKETGHSLVWNRSGIGPDHVFPSEDCLRNEDKLLSFHWNSRGSIFEEALLTKIFIFVFWSIGGPLSKSWSIIKVGKSSTKLVVHRHPISIAINHRRGQ</sequence>
<dbReference type="VEuPathDB" id="FungiDB:PSHT_15653"/>
<reference evidence="2" key="3">
    <citation type="journal article" date="2018" name="Mol. Plant Microbe Interact.">
        <title>Genome sequence resources for the wheat stripe rust pathogen (Puccinia striiformis f. sp. tritici) and the barley stripe rust pathogen (Puccinia striiformis f. sp. hordei).</title>
        <authorList>
            <person name="Xia C."/>
            <person name="Wang M."/>
            <person name="Yin C."/>
            <person name="Cornejo O.E."/>
            <person name="Hulbert S.H."/>
            <person name="Chen X."/>
        </authorList>
    </citation>
    <scope>NUCLEOTIDE SEQUENCE [LARGE SCALE GENOMIC DNA]</scope>
    <source>
        <strain evidence="2">93TX-2</strain>
    </source>
</reference>
<reference evidence="1 2" key="1">
    <citation type="submission" date="2017-12" db="EMBL/GenBank/DDBJ databases">
        <title>Gene loss provides genomic basis for host adaptation in cereal stripe rust fungi.</title>
        <authorList>
            <person name="Xia C."/>
        </authorList>
    </citation>
    <scope>NUCLEOTIDE SEQUENCE [LARGE SCALE GENOMIC DNA]</scope>
    <source>
        <strain evidence="1 2">93TX-2</strain>
    </source>
</reference>